<accession>A0ABD7V3K5</accession>
<dbReference type="SUPFAM" id="SSF56959">
    <property type="entry name" value="Leukocidin-like"/>
    <property type="match status" value="1"/>
</dbReference>
<evidence type="ECO:0000256" key="1">
    <source>
        <dbReference type="ARBA" id="ARBA00022729"/>
    </source>
</evidence>
<feature type="signal peptide" evidence="2">
    <location>
        <begin position="1"/>
        <end position="36"/>
    </location>
</feature>
<evidence type="ECO:0000313" key="3">
    <source>
        <dbReference type="EMBL" id="VFA88812.1"/>
    </source>
</evidence>
<sequence length="258" mass="26136">MFMLRDGTRNSVRRRVVTGVAAAAVAVGLAAGVGTAAPATFPDHQVSRTTADGWRVTAIKADEKVRSVAPLNQSPWTGEGFLSLRGEGRITGAGRVAVSAGTVRSGFQIGCNTDVTSGLTLGITAGPTAQVSISWPPALIVGAQASGNISTTLKPGTIADIPFGTKKLAGPSAGLSADGVHVKVDGCLGPVAVRAYTTVAIATPTNDNTVNADGKPHYLSASYDTECGAAPWRRSDGPACAGRVGCQHSRADGLADDE</sequence>
<dbReference type="AlphaFoldDB" id="A0ABD7V3K5"/>
<gene>
    <name evidence="3" type="ORF">NCTC8139_02368</name>
</gene>
<dbReference type="Gene3D" id="2.60.40.1650">
    <property type="entry name" value="Porin MspA (Ig-like beta-sandwich domain)"/>
    <property type="match status" value="1"/>
</dbReference>
<evidence type="ECO:0000313" key="4">
    <source>
        <dbReference type="Proteomes" id="UP000360750"/>
    </source>
</evidence>
<name>A0ABD7V3K5_9ACTN</name>
<organism evidence="3 4">
    <name type="scientific">Gordonia paraffinivorans</name>
    <dbReference type="NCBI Taxonomy" id="175628"/>
    <lineage>
        <taxon>Bacteria</taxon>
        <taxon>Bacillati</taxon>
        <taxon>Actinomycetota</taxon>
        <taxon>Actinomycetes</taxon>
        <taxon>Mycobacteriales</taxon>
        <taxon>Gordoniaceae</taxon>
        <taxon>Gordonia</taxon>
    </lineage>
</organism>
<dbReference type="InterPro" id="IPR036435">
    <property type="entry name" value="Leukocidin/porin_MspA_sf"/>
</dbReference>
<reference evidence="3 4" key="1">
    <citation type="submission" date="2019-02" db="EMBL/GenBank/DDBJ databases">
        <authorList>
            <consortium name="Pathogen Informatics"/>
        </authorList>
    </citation>
    <scope>NUCLEOTIDE SEQUENCE [LARGE SCALE GENOMIC DNA]</scope>
    <source>
        <strain evidence="3 4">3012STDY6756503</strain>
    </source>
</reference>
<dbReference type="Proteomes" id="UP000360750">
    <property type="component" value="Unassembled WGS sequence"/>
</dbReference>
<keyword evidence="1 2" id="KW-0732">Signal</keyword>
<dbReference type="PROSITE" id="PS51318">
    <property type="entry name" value="TAT"/>
    <property type="match status" value="1"/>
</dbReference>
<evidence type="ECO:0000256" key="2">
    <source>
        <dbReference type="SAM" id="SignalP"/>
    </source>
</evidence>
<comment type="caution">
    <text evidence="3">The sequence shown here is derived from an EMBL/GenBank/DDBJ whole genome shotgun (WGS) entry which is preliminary data.</text>
</comment>
<dbReference type="EMBL" id="CAACYD010000006">
    <property type="protein sequence ID" value="VFA88812.1"/>
    <property type="molecule type" value="Genomic_DNA"/>
</dbReference>
<protein>
    <submittedName>
        <fullName evidence="3">MspA</fullName>
    </submittedName>
</protein>
<dbReference type="InterPro" id="IPR015286">
    <property type="entry name" value="Porin_fam_mycobact-type"/>
</dbReference>
<dbReference type="Gene3D" id="2.10.300.10">
    <property type="entry name" value="Porin MspA ribbon domain"/>
    <property type="match status" value="1"/>
</dbReference>
<dbReference type="Pfam" id="PF09203">
    <property type="entry name" value="MspA"/>
    <property type="match status" value="1"/>
</dbReference>
<proteinExistence type="predicted"/>
<feature type="chain" id="PRO_5044878249" evidence="2">
    <location>
        <begin position="37"/>
        <end position="258"/>
    </location>
</feature>
<dbReference type="InterPro" id="IPR006311">
    <property type="entry name" value="TAT_signal"/>
</dbReference>